<evidence type="ECO:0000256" key="1">
    <source>
        <dbReference type="HAMAP-Rule" id="MF_02216"/>
    </source>
</evidence>
<dbReference type="InterPro" id="IPR007475">
    <property type="entry name" value="UbiK"/>
</dbReference>
<comment type="function">
    <text evidence="1">Required for efficient ubiquinone (coenzyme Q) biosynthesis. UbiK is probably an accessory factor of Ubi enzymes and facilitates ubiquinone biosynthesis by acting as an assembly factor, a targeting factor, or both.</text>
</comment>
<dbReference type="Proteomes" id="UP000232693">
    <property type="component" value="Chromosome"/>
</dbReference>
<dbReference type="GO" id="GO:0006744">
    <property type="term" value="P:ubiquinone biosynthetic process"/>
    <property type="evidence" value="ECO:0007669"/>
    <property type="project" value="UniProtKB-UniRule"/>
</dbReference>
<evidence type="ECO:0000313" key="3">
    <source>
        <dbReference type="Proteomes" id="UP000232693"/>
    </source>
</evidence>
<dbReference type="OrthoDB" id="5297354at2"/>
<comment type="pathway">
    <text evidence="1">Cofactor biosynthesis; ubiquinone biosynthesis.</text>
</comment>
<comment type="similarity">
    <text evidence="1">Belongs to the UbiK family.</text>
</comment>
<dbReference type="Pfam" id="PF04380">
    <property type="entry name" value="BMFP"/>
    <property type="match status" value="1"/>
</dbReference>
<keyword evidence="1" id="KW-0963">Cytoplasm</keyword>
<dbReference type="AlphaFoldDB" id="A0A2K9A4P2"/>
<keyword evidence="3" id="KW-1185">Reference proteome</keyword>
<dbReference type="HAMAP" id="MF_02216">
    <property type="entry name" value="UbiK"/>
    <property type="match status" value="1"/>
</dbReference>
<protein>
    <recommendedName>
        <fullName evidence="1">Ubiquinone biosynthesis accessory factor UbiK</fullName>
    </recommendedName>
</protein>
<gene>
    <name evidence="1" type="primary">ubiK</name>
    <name evidence="2" type="ORF">CW740_00050</name>
</gene>
<proteinExistence type="inferred from homology"/>
<sequence length="80" mass="9067">MIDPKVLDDIANKLSDAIPQSVKNTGDEFAKQAKQILQSQLAKLDLVTREEFDAQTKVLQRTRLMLVELEKKLADIESKL</sequence>
<evidence type="ECO:0000313" key="2">
    <source>
        <dbReference type="EMBL" id="AUD77710.1"/>
    </source>
</evidence>
<name>A0A2K9A4P2_9GAMM</name>
<dbReference type="RefSeq" id="WP_106645634.1">
    <property type="nucleotide sequence ID" value="NZ_BMGO01000001.1"/>
</dbReference>
<dbReference type="PANTHER" id="PTHR38040:SF1">
    <property type="entry name" value="UBIQUINONE BIOSYNTHESIS ACCESSORY FACTOR UBIK"/>
    <property type="match status" value="1"/>
</dbReference>
<dbReference type="GO" id="GO:0005829">
    <property type="term" value="C:cytosol"/>
    <property type="evidence" value="ECO:0007669"/>
    <property type="project" value="TreeGrafter"/>
</dbReference>
<comment type="subcellular location">
    <subcellularLocation>
        <location evidence="1">Cytoplasm</location>
    </subcellularLocation>
</comment>
<dbReference type="EMBL" id="CP025120">
    <property type="protein sequence ID" value="AUD77710.1"/>
    <property type="molecule type" value="Genomic_DNA"/>
</dbReference>
<dbReference type="KEGG" id="kpd:CW740_00050"/>
<accession>A0A2K9A4P2</accession>
<dbReference type="UniPathway" id="UPA00232"/>
<reference evidence="2 3" key="1">
    <citation type="submission" date="2017-12" db="EMBL/GenBank/DDBJ databases">
        <title>Kangiella profundi FT102 completed genome.</title>
        <authorList>
            <person name="Xu J."/>
            <person name="Wang J."/>
            <person name="Lu Y."/>
        </authorList>
    </citation>
    <scope>NUCLEOTIDE SEQUENCE [LARGE SCALE GENOMIC DNA]</scope>
    <source>
        <strain evidence="2 3">FT102</strain>
    </source>
</reference>
<organism evidence="2 3">
    <name type="scientific">Kangiella profundi</name>
    <dbReference type="NCBI Taxonomy" id="1561924"/>
    <lineage>
        <taxon>Bacteria</taxon>
        <taxon>Pseudomonadati</taxon>
        <taxon>Pseudomonadota</taxon>
        <taxon>Gammaproteobacteria</taxon>
        <taxon>Kangiellales</taxon>
        <taxon>Kangiellaceae</taxon>
        <taxon>Kangiella</taxon>
    </lineage>
</organism>
<dbReference type="PANTHER" id="PTHR38040">
    <property type="entry name" value="UBIQUINONE BIOSYNTHESIS ACCESSORY FACTOR UBIK"/>
    <property type="match status" value="1"/>
</dbReference>
<keyword evidence="1" id="KW-0831">Ubiquinone biosynthesis</keyword>